<evidence type="ECO:0000259" key="11">
    <source>
        <dbReference type="PROSITE" id="PS50013"/>
    </source>
</evidence>
<keyword evidence="6" id="KW-0378">Hydrolase</keyword>
<keyword evidence="8" id="KW-0234">DNA repair</keyword>
<dbReference type="Gene3D" id="2.40.50.40">
    <property type="match status" value="1"/>
</dbReference>
<dbReference type="SMART" id="SM00484">
    <property type="entry name" value="XPGI"/>
    <property type="match status" value="1"/>
</dbReference>
<dbReference type="PANTHER" id="PTHR11081">
    <property type="entry name" value="FLAP ENDONUCLEASE FAMILY MEMBER"/>
    <property type="match status" value="1"/>
</dbReference>
<dbReference type="InterPro" id="IPR006084">
    <property type="entry name" value="XPG/Rad2"/>
</dbReference>
<dbReference type="Pfam" id="PF00867">
    <property type="entry name" value="XPG_I"/>
    <property type="match status" value="1"/>
</dbReference>
<organism evidence="12 13">
    <name type="scientific">Parthenolecanium corni</name>
    <dbReference type="NCBI Taxonomy" id="536013"/>
    <lineage>
        <taxon>Eukaryota</taxon>
        <taxon>Metazoa</taxon>
        <taxon>Ecdysozoa</taxon>
        <taxon>Arthropoda</taxon>
        <taxon>Hexapoda</taxon>
        <taxon>Insecta</taxon>
        <taxon>Pterygota</taxon>
        <taxon>Neoptera</taxon>
        <taxon>Paraneoptera</taxon>
        <taxon>Hemiptera</taxon>
        <taxon>Sternorrhyncha</taxon>
        <taxon>Coccoidea</taxon>
        <taxon>Coccidae</taxon>
        <taxon>Parthenolecanium</taxon>
    </lineage>
</organism>
<dbReference type="GO" id="GO:0017108">
    <property type="term" value="F:5'-flap endonuclease activity"/>
    <property type="evidence" value="ECO:0007669"/>
    <property type="project" value="TreeGrafter"/>
</dbReference>
<dbReference type="GO" id="GO:0008821">
    <property type="term" value="F:crossover junction DNA endonuclease activity"/>
    <property type="evidence" value="ECO:0007669"/>
    <property type="project" value="UniProtKB-ARBA"/>
</dbReference>
<evidence type="ECO:0000256" key="4">
    <source>
        <dbReference type="ARBA" id="ARBA00022759"/>
    </source>
</evidence>
<reference evidence="12 13" key="1">
    <citation type="submission" date="2024-03" db="EMBL/GenBank/DDBJ databases">
        <title>Adaptation during the transition from Ophiocordyceps entomopathogen to insect associate is accompanied by gene loss and intensified selection.</title>
        <authorList>
            <person name="Ward C.M."/>
            <person name="Onetto C.A."/>
            <person name="Borneman A.R."/>
        </authorList>
    </citation>
    <scope>NUCLEOTIDE SEQUENCE [LARGE SCALE GENOMIC DNA]</scope>
    <source>
        <strain evidence="12">AWRI1</strain>
        <tissue evidence="12">Single Adult Female</tissue>
    </source>
</reference>
<proteinExistence type="inferred from homology"/>
<accession>A0AAN9YB54</accession>
<keyword evidence="3" id="KW-0479">Metal-binding</keyword>
<dbReference type="PROSITE" id="PS50013">
    <property type="entry name" value="CHROMO_2"/>
    <property type="match status" value="1"/>
</dbReference>
<evidence type="ECO:0000256" key="8">
    <source>
        <dbReference type="ARBA" id="ARBA00023204"/>
    </source>
</evidence>
<keyword evidence="4" id="KW-0255">Endonuclease</keyword>
<evidence type="ECO:0000256" key="6">
    <source>
        <dbReference type="ARBA" id="ARBA00022801"/>
    </source>
</evidence>
<evidence type="ECO:0000256" key="3">
    <source>
        <dbReference type="ARBA" id="ARBA00022723"/>
    </source>
</evidence>
<evidence type="ECO:0000256" key="10">
    <source>
        <dbReference type="ARBA" id="ARBA00038112"/>
    </source>
</evidence>
<evidence type="ECO:0000313" key="12">
    <source>
        <dbReference type="EMBL" id="KAK7604727.1"/>
    </source>
</evidence>
<feature type="domain" description="Chromo" evidence="11">
    <location>
        <begin position="334"/>
        <end position="392"/>
    </location>
</feature>
<dbReference type="Gene3D" id="1.10.150.20">
    <property type="entry name" value="5' to 3' exonuclease, C-terminal subdomain"/>
    <property type="match status" value="1"/>
</dbReference>
<comment type="caution">
    <text evidence="12">The sequence shown here is derived from an EMBL/GenBank/DDBJ whole genome shotgun (WGS) entry which is preliminary data.</text>
</comment>
<evidence type="ECO:0000256" key="7">
    <source>
        <dbReference type="ARBA" id="ARBA00022842"/>
    </source>
</evidence>
<keyword evidence="13" id="KW-1185">Reference proteome</keyword>
<dbReference type="PRINTS" id="PR00853">
    <property type="entry name" value="XPGRADSUPER"/>
</dbReference>
<comment type="similarity">
    <text evidence="10">Belongs to the XPG/RAD2 endonuclease family. GEN subfamily.</text>
</comment>
<dbReference type="SMART" id="SM00485">
    <property type="entry name" value="XPGN"/>
    <property type="match status" value="1"/>
</dbReference>
<gene>
    <name evidence="12" type="ORF">V9T40_005913</name>
</gene>
<evidence type="ECO:0000313" key="13">
    <source>
        <dbReference type="Proteomes" id="UP001367676"/>
    </source>
</evidence>
<dbReference type="InterPro" id="IPR006086">
    <property type="entry name" value="XPG-I_dom"/>
</dbReference>
<comment type="cofactor">
    <cofactor evidence="1">
        <name>Mg(2+)</name>
        <dbReference type="ChEBI" id="CHEBI:18420"/>
    </cofactor>
</comment>
<dbReference type="CDD" id="cd09869">
    <property type="entry name" value="PIN_GEN1"/>
    <property type="match status" value="1"/>
</dbReference>
<keyword evidence="7" id="KW-0460">Magnesium</keyword>
<keyword evidence="9" id="KW-0539">Nucleus</keyword>
<dbReference type="InterPro" id="IPR006085">
    <property type="entry name" value="XPG_DNA_repair_N"/>
</dbReference>
<dbReference type="GO" id="GO:0000400">
    <property type="term" value="F:four-way junction DNA binding"/>
    <property type="evidence" value="ECO:0007669"/>
    <property type="project" value="UniProtKB-ARBA"/>
</dbReference>
<keyword evidence="5" id="KW-0227">DNA damage</keyword>
<protein>
    <recommendedName>
        <fullName evidence="11">Chromo domain-containing protein</fullName>
    </recommendedName>
</protein>
<dbReference type="InterPro" id="IPR029060">
    <property type="entry name" value="PIN-like_dom_sf"/>
</dbReference>
<dbReference type="SMART" id="SM00279">
    <property type="entry name" value="HhH2"/>
    <property type="match status" value="1"/>
</dbReference>
<dbReference type="AlphaFoldDB" id="A0AAN9YB54"/>
<dbReference type="Gene3D" id="3.40.50.1010">
    <property type="entry name" value="5'-nuclease"/>
    <property type="match status" value="1"/>
</dbReference>
<dbReference type="EMBL" id="JBBCAQ010000003">
    <property type="protein sequence ID" value="KAK7604727.1"/>
    <property type="molecule type" value="Genomic_DNA"/>
</dbReference>
<dbReference type="Proteomes" id="UP001367676">
    <property type="component" value="Unassembled WGS sequence"/>
</dbReference>
<dbReference type="InterPro" id="IPR008918">
    <property type="entry name" value="HhH2"/>
</dbReference>
<keyword evidence="2" id="KW-0540">Nuclease</keyword>
<evidence type="ECO:0000256" key="5">
    <source>
        <dbReference type="ARBA" id="ARBA00022763"/>
    </source>
</evidence>
<dbReference type="GO" id="GO:0005694">
    <property type="term" value="C:chromosome"/>
    <property type="evidence" value="ECO:0007669"/>
    <property type="project" value="UniProtKB-ARBA"/>
</dbReference>
<dbReference type="GO" id="GO:0046872">
    <property type="term" value="F:metal ion binding"/>
    <property type="evidence" value="ECO:0007669"/>
    <property type="project" value="UniProtKB-KW"/>
</dbReference>
<dbReference type="FunFam" id="1.10.150.20:FF:000030">
    <property type="entry name" value="Flap endonuclease GEN-like 1"/>
    <property type="match status" value="1"/>
</dbReference>
<name>A0AAN9YB54_9HEMI</name>
<dbReference type="InterPro" id="IPR036279">
    <property type="entry name" value="5-3_exonuclease_C_sf"/>
</dbReference>
<evidence type="ECO:0000256" key="2">
    <source>
        <dbReference type="ARBA" id="ARBA00022722"/>
    </source>
</evidence>
<evidence type="ECO:0000256" key="1">
    <source>
        <dbReference type="ARBA" id="ARBA00001946"/>
    </source>
</evidence>
<sequence>MGVKDLWQILSPICEKKSLWTLQNAAVAIDLSVWICENQQIDFSGNNLYLRNLFFRTSYLLLLGVKPIFVLEGKAPELKYKTLRQRRDLQCQSKPSGPEHVEVGRRSRINTLQKQCEELLKCLGVSCVRSHGEAEALCALLNLHGIVGGVITKDSDCFLYGAQTVYRNFTISSSGGSFEEYNMSSIEKKLSLGRNKLVALSLLCGCDYNEKGIEGIGKESALKFLATVSDSDVLNRLKKWREDPEDPSMSKLEKNLRQKANLNPSFPFYDIQNEFLGQTCDVSGFFFSWKQPNLREFVLQVERHFGWTADYAIGKFLPLLSRWHLLHDKSGNILQLDHIVKKRTLRSILSYEVKWKDFDQTTVEPVTYLKTKYENFIVDFEEKKKRKSKKGKKEKARVPLDDIDLLVDDMTNLSFESTKENLNSDIFNDESISVSDFECSANDLLELSFIVESIVSRR</sequence>
<dbReference type="Pfam" id="PF00752">
    <property type="entry name" value="XPG_N"/>
    <property type="match status" value="1"/>
</dbReference>
<evidence type="ECO:0000256" key="9">
    <source>
        <dbReference type="ARBA" id="ARBA00023242"/>
    </source>
</evidence>
<dbReference type="InterPro" id="IPR016197">
    <property type="entry name" value="Chromo-like_dom_sf"/>
</dbReference>
<dbReference type="SUPFAM" id="SSF88723">
    <property type="entry name" value="PIN domain-like"/>
    <property type="match status" value="1"/>
</dbReference>
<dbReference type="PANTHER" id="PTHR11081:SF70">
    <property type="entry name" value="FLAP ENDONUCLEASE GEN HOMOLOG 1"/>
    <property type="match status" value="1"/>
</dbReference>
<dbReference type="GO" id="GO:0006281">
    <property type="term" value="P:DNA repair"/>
    <property type="evidence" value="ECO:0007669"/>
    <property type="project" value="UniProtKB-KW"/>
</dbReference>
<dbReference type="InterPro" id="IPR000953">
    <property type="entry name" value="Chromo/chromo_shadow_dom"/>
</dbReference>
<dbReference type="SUPFAM" id="SSF54160">
    <property type="entry name" value="Chromo domain-like"/>
    <property type="match status" value="1"/>
</dbReference>
<dbReference type="SUPFAM" id="SSF47807">
    <property type="entry name" value="5' to 3' exonuclease, C-terminal subdomain"/>
    <property type="match status" value="1"/>
</dbReference>